<keyword evidence="1" id="KW-1133">Transmembrane helix</keyword>
<keyword evidence="1" id="KW-0812">Transmembrane</keyword>
<dbReference type="EMBL" id="LCAG01000004">
    <property type="protein sequence ID" value="KKR87473.1"/>
    <property type="molecule type" value="Genomic_DNA"/>
</dbReference>
<organism evidence="2 3">
    <name type="scientific">Candidatus Curtissbacteria bacterium GW2011_GWA1_41_11</name>
    <dbReference type="NCBI Taxonomy" id="1618409"/>
    <lineage>
        <taxon>Bacteria</taxon>
        <taxon>Candidatus Curtissiibacteriota</taxon>
    </lineage>
</organism>
<evidence type="ECO:0000256" key="1">
    <source>
        <dbReference type="SAM" id="Phobius"/>
    </source>
</evidence>
<dbReference type="Proteomes" id="UP000034854">
    <property type="component" value="Unassembled WGS sequence"/>
</dbReference>
<protein>
    <submittedName>
        <fullName evidence="2">Uncharacterized protein</fullName>
    </submittedName>
</protein>
<accession>A0A0G0UEY9</accession>
<sequence length="398" mass="46180">MKLFSDIRNIILIGLIALILFGVCYKYLEYTSLRSISDLLASTERQEIGLIEEHGKLSEKAYELFSKILTDEKTSNEEKLKLFVELEGLASQTLNNEENYIKTLESNKQKYEKLSFRTNLLVGKRGSIAKQLLDNQNRYYDNELNSAKDSYVADTMFSQLITIFKDNIALTDYDERAQKTGNDYYAENFIDIASLEKYGRSDFKFKEEDQIKKLYPYGYESLKKYKDYFGSYYAVVKDFVAGDLESAGYKYSRIQETAANLNIDFDKFIEEGDDRKKDLAKNTIETVTNKVNAINTFQEEDLGSYPALPKISKWKEDLVLCQLYAYKSQFYNLITGKYPEATNFDELLIQLSQVAPKTDDVDRKFDKSVIKFTNNDKEITFECTDKEDSKTFVFKTPK</sequence>
<feature type="transmembrane region" description="Helical" evidence="1">
    <location>
        <begin position="7"/>
        <end position="28"/>
    </location>
</feature>
<dbReference type="AlphaFoldDB" id="A0A0G0UEY9"/>
<proteinExistence type="predicted"/>
<comment type="caution">
    <text evidence="2">The sequence shown here is derived from an EMBL/GenBank/DDBJ whole genome shotgun (WGS) entry which is preliminary data.</text>
</comment>
<reference evidence="2 3" key="1">
    <citation type="journal article" date="2015" name="Nature">
        <title>rRNA introns, odd ribosomes, and small enigmatic genomes across a large radiation of phyla.</title>
        <authorList>
            <person name="Brown C.T."/>
            <person name="Hug L.A."/>
            <person name="Thomas B.C."/>
            <person name="Sharon I."/>
            <person name="Castelle C.J."/>
            <person name="Singh A."/>
            <person name="Wilkins M.J."/>
            <person name="Williams K.H."/>
            <person name="Banfield J.F."/>
        </authorList>
    </citation>
    <scope>NUCLEOTIDE SEQUENCE [LARGE SCALE GENOMIC DNA]</scope>
</reference>
<keyword evidence="1" id="KW-0472">Membrane</keyword>
<evidence type="ECO:0000313" key="3">
    <source>
        <dbReference type="Proteomes" id="UP000034854"/>
    </source>
</evidence>
<evidence type="ECO:0000313" key="2">
    <source>
        <dbReference type="EMBL" id="KKR87473.1"/>
    </source>
</evidence>
<gene>
    <name evidence="2" type="ORF">UU34_C0004G0014</name>
</gene>
<name>A0A0G0UEY9_9BACT</name>